<dbReference type="PANTHER" id="PTHR30087:SF1">
    <property type="entry name" value="HYPOTHETICAL CYTOSOLIC PROTEIN"/>
    <property type="match status" value="1"/>
</dbReference>
<sequence>MYLISACLCGVNCKYSGKNNLNKDCVKLLEQGEAILICPEQLGGLTTPRKPAEIIGGTARSIVEDGIGKVVTSEGEDVTESFIKGAEETIKIAKTSGTIAAILKEGSPSCGCNYIYDGSFCGSKIAGEGITAYILKRSGVDILSDKEYSEKIEESNKLIYLSDYDFKRKDVDENFGNEESAIVYSIIKDDEEIITDLPENVEKNMKRLIITMAKEMFGLETLEDIESATGFTKKEILEVLEESKDE</sequence>
<gene>
    <name evidence="1" type="ORF">H9661_01850</name>
</gene>
<evidence type="ECO:0000313" key="1">
    <source>
        <dbReference type="EMBL" id="MBD7910088.1"/>
    </source>
</evidence>
<dbReference type="Pfam" id="PF04463">
    <property type="entry name" value="2-thiour_desulf"/>
    <property type="match status" value="1"/>
</dbReference>
<dbReference type="InterPro" id="IPR007553">
    <property type="entry name" value="2-thiour_desulf"/>
</dbReference>
<accession>A0ABR8PPJ6</accession>
<organism evidence="1 2">
    <name type="scientific">Clostridium cibarium</name>
    <dbReference type="NCBI Taxonomy" id="2762247"/>
    <lineage>
        <taxon>Bacteria</taxon>
        <taxon>Bacillati</taxon>
        <taxon>Bacillota</taxon>
        <taxon>Clostridia</taxon>
        <taxon>Eubacteriales</taxon>
        <taxon>Clostridiaceae</taxon>
        <taxon>Clostridium</taxon>
    </lineage>
</organism>
<evidence type="ECO:0000313" key="2">
    <source>
        <dbReference type="Proteomes" id="UP000627781"/>
    </source>
</evidence>
<name>A0ABR8PPJ6_9CLOT</name>
<protein>
    <submittedName>
        <fullName evidence="1">DUF523 domain-containing protein</fullName>
    </submittedName>
</protein>
<dbReference type="RefSeq" id="WP_191767563.1">
    <property type="nucleotide sequence ID" value="NZ_JACSRA010000002.1"/>
</dbReference>
<proteinExistence type="predicted"/>
<reference evidence="1 2" key="1">
    <citation type="submission" date="2020-08" db="EMBL/GenBank/DDBJ databases">
        <title>A Genomic Blueprint of the Chicken Gut Microbiome.</title>
        <authorList>
            <person name="Gilroy R."/>
            <person name="Ravi A."/>
            <person name="Getino M."/>
            <person name="Pursley I."/>
            <person name="Horton D.L."/>
            <person name="Alikhan N.-F."/>
            <person name="Baker D."/>
            <person name="Gharbi K."/>
            <person name="Hall N."/>
            <person name="Watson M."/>
            <person name="Adriaenssens E.M."/>
            <person name="Foster-Nyarko E."/>
            <person name="Jarju S."/>
            <person name="Secka A."/>
            <person name="Antonio M."/>
            <person name="Oren A."/>
            <person name="Chaudhuri R."/>
            <person name="La Ragione R.M."/>
            <person name="Hildebrand F."/>
            <person name="Pallen M.J."/>
        </authorList>
    </citation>
    <scope>NUCLEOTIDE SEQUENCE [LARGE SCALE GENOMIC DNA]</scope>
    <source>
        <strain evidence="1 2">Sa3CVN1</strain>
    </source>
</reference>
<comment type="caution">
    <text evidence="1">The sequence shown here is derived from an EMBL/GenBank/DDBJ whole genome shotgun (WGS) entry which is preliminary data.</text>
</comment>
<keyword evidence="2" id="KW-1185">Reference proteome</keyword>
<dbReference type="EMBL" id="JACSRA010000002">
    <property type="protein sequence ID" value="MBD7910088.1"/>
    <property type="molecule type" value="Genomic_DNA"/>
</dbReference>
<dbReference type="Proteomes" id="UP000627781">
    <property type="component" value="Unassembled WGS sequence"/>
</dbReference>
<dbReference type="PANTHER" id="PTHR30087">
    <property type="entry name" value="INNER MEMBRANE PROTEIN"/>
    <property type="match status" value="1"/>
</dbReference>